<accession>A0A8T3C2N0</accession>
<keyword evidence="2" id="KW-1185">Reference proteome</keyword>
<reference evidence="1" key="1">
    <citation type="journal article" date="2022" name="Front. Genet.">
        <title>Chromosome-Scale Assembly of the Dendrobium nobile Genome Provides Insights Into the Molecular Mechanism of the Biosynthesis of the Medicinal Active Ingredient of Dendrobium.</title>
        <authorList>
            <person name="Xu Q."/>
            <person name="Niu S.-C."/>
            <person name="Li K.-L."/>
            <person name="Zheng P.-J."/>
            <person name="Zhang X.-J."/>
            <person name="Jia Y."/>
            <person name="Liu Y."/>
            <person name="Niu Y.-X."/>
            <person name="Yu L.-H."/>
            <person name="Chen D.-F."/>
            <person name="Zhang G.-Q."/>
        </authorList>
    </citation>
    <scope>NUCLEOTIDE SEQUENCE</scope>
    <source>
        <tissue evidence="1">Leaf</tissue>
    </source>
</reference>
<dbReference type="EMBL" id="JAGYWB010000005">
    <property type="protein sequence ID" value="KAI0523589.1"/>
    <property type="molecule type" value="Genomic_DNA"/>
</dbReference>
<proteinExistence type="predicted"/>
<protein>
    <submittedName>
        <fullName evidence="1">Uncharacterized protein</fullName>
    </submittedName>
</protein>
<evidence type="ECO:0000313" key="2">
    <source>
        <dbReference type="Proteomes" id="UP000829196"/>
    </source>
</evidence>
<comment type="caution">
    <text evidence="1">The sequence shown here is derived from an EMBL/GenBank/DDBJ whole genome shotgun (WGS) entry which is preliminary data.</text>
</comment>
<name>A0A8T3C2N0_DENNO</name>
<dbReference type="PANTHER" id="PTHR32011:SF6">
    <property type="entry name" value="KNR4_SMI1-LIKE DOMAIN-CONTAINING PROTEIN"/>
    <property type="match status" value="1"/>
</dbReference>
<sequence length="332" mass="35972">MTTTKTLAGSGAARINGTHPLLSRRVCFSFAAYSKSIINHLRSCGVPIDAGLSDEEFTAIESTHRFQFPPDLRSILREGLPVGAGFPNWRSASPNQLQILLSLPISGLLHEISRPGGDFWPSAWGPRPESLTQSIAMARSFLSRAAQLVPVYRQFYIAANPNVAGNPLFYIHGGDVRCCGFDLADFYRREEICLLPAAAPAWTAKEPRRVEVWSELAGSSGGGGGGGESRMDKLMKEMGRRLREGGWGEEEVREMLMAGGSNGYDESMDGHRKGVKDREGMMRHVRGLAQVMLRAGWSKEDVAYALGGSGRNAGSLTVAGHVDPTVFSSTSN</sequence>
<organism evidence="1 2">
    <name type="scientific">Dendrobium nobile</name>
    <name type="common">Orchid</name>
    <dbReference type="NCBI Taxonomy" id="94219"/>
    <lineage>
        <taxon>Eukaryota</taxon>
        <taxon>Viridiplantae</taxon>
        <taxon>Streptophyta</taxon>
        <taxon>Embryophyta</taxon>
        <taxon>Tracheophyta</taxon>
        <taxon>Spermatophyta</taxon>
        <taxon>Magnoliopsida</taxon>
        <taxon>Liliopsida</taxon>
        <taxon>Asparagales</taxon>
        <taxon>Orchidaceae</taxon>
        <taxon>Epidendroideae</taxon>
        <taxon>Malaxideae</taxon>
        <taxon>Dendrobiinae</taxon>
        <taxon>Dendrobium</taxon>
    </lineage>
</organism>
<dbReference type="PANTHER" id="PTHR32011">
    <property type="entry name" value="OS08G0472400 PROTEIN"/>
    <property type="match status" value="1"/>
</dbReference>
<gene>
    <name evidence="1" type="ORF">KFK09_005985</name>
</gene>
<dbReference type="AlphaFoldDB" id="A0A8T3C2N0"/>
<dbReference type="Proteomes" id="UP000829196">
    <property type="component" value="Unassembled WGS sequence"/>
</dbReference>
<evidence type="ECO:0000313" key="1">
    <source>
        <dbReference type="EMBL" id="KAI0523589.1"/>
    </source>
</evidence>
<dbReference type="OrthoDB" id="1921190at2759"/>